<sequence length="1016" mass="114351">MNPSGEYSEDLDNELTDESDDEVFGLPERYVEMCTVGNGGYGSVLFIVTDYIQSDLRCLLATNRLLSLPRIRRIMFQLMQVLSYMHAHGIVHRDLKPENILLSTHQDELKVCDLGLARHADEEMTGYLATRYYRAPEFMLTWRTYGAPVDVWSAGCILAELATGRVLFPGVDHVHHIRLIISLIGSPPETVLSRICSLPTRQYLSLLPHMEPTDFSVFQDRLTAVGVDLLRKMLEFDPMVRISPTEALQHPFFSEFPAIIALFTLSQCSLSGYERDANGPSLLSTTKENGAMWTEKFHVLSGTLMDSSGQLLPNVLKQVEGGLLEAVESGYELDEAAMILLNSPVYTSNIDPEELVEVAIKNGNYVFLRSLLCFPIWKTEELRHWFAALSYDSDWYVEEEWYKRCDDYDWITYFDMALKADNVAFYHSIRHDSLLWSAISKKYENLLSLMVKKDALNILLSDGLTDFEYIAQQADCLVKNGAWKIIAFLQSGDSALDLKQVSVKAAITTAKGLEFLYSHRYPKEPSKLTLQKLLTDGKFDILNIFLRYSRDRMTEANLNLIFMAGSEATLPMLEWAFAQGLRDSELSVYIHHAAVNNCISVLEYLATHGYYTFSDYLLLEIASNGCVDVVQWAFDKGERLDYQKLLDAAVASGQTRFIKWIHKKQPDLKPSVNAFDSLCGLATGLELLQEFHFSRSLQLTEWGLQMAVRNGHFKTVEWIMNFDESLFDAKCINLAIEEGCTEILKLFYGYGIRVYPSIASVKSAASGGHLAVIELVAPLLEDIAYQEILYAAIIAGHLHIVQWVCTELELSPVAGDHMAAAEMGHFETFKWLMENYPAKESNLGAIDNILTNGYMDSLDIIIDGGFEVSVSEGIADRIAKNGHHLALRWLKAATKEIPTQKGLDDAIENGHVGVADWIVAQKGQFEVKLKSVNIAATKGHQDMLKWAQLKGVIPSKDSIFVASLEGHYETQDWFYALPPIQNQGDGSQNIAQPPVQHNIQNDDPKDLQDPECCTLF</sequence>
<evidence type="ECO:0000256" key="1">
    <source>
        <dbReference type="ARBA" id="ARBA00004123"/>
    </source>
</evidence>
<dbReference type="Gene3D" id="1.10.510.10">
    <property type="entry name" value="Transferase(Phosphotransferase) domain 1"/>
    <property type="match status" value="1"/>
</dbReference>
<dbReference type="Gene3D" id="1.25.40.20">
    <property type="entry name" value="Ankyrin repeat-containing domain"/>
    <property type="match status" value="1"/>
</dbReference>
<dbReference type="InterPro" id="IPR050117">
    <property type="entry name" value="MAPK"/>
</dbReference>
<dbReference type="PROSITE" id="PS00108">
    <property type="entry name" value="PROTEIN_KINASE_ST"/>
    <property type="match status" value="1"/>
</dbReference>
<dbReference type="InterPro" id="IPR000719">
    <property type="entry name" value="Prot_kinase_dom"/>
</dbReference>
<keyword evidence="5 10" id="KW-0418">Kinase</keyword>
<dbReference type="Pfam" id="PF00069">
    <property type="entry name" value="Pkinase"/>
    <property type="match status" value="1"/>
</dbReference>
<comment type="caution">
    <text evidence="10">The sequence shown here is derived from an EMBL/GenBank/DDBJ whole genome shotgun (WGS) entry which is preliminary data.</text>
</comment>
<dbReference type="SMART" id="SM00220">
    <property type="entry name" value="S_TKc"/>
    <property type="match status" value="1"/>
</dbReference>
<dbReference type="AlphaFoldDB" id="A0A2H9TKX2"/>
<dbReference type="EMBL" id="MTSL01000126">
    <property type="protein sequence ID" value="PJF18386.1"/>
    <property type="molecule type" value="Genomic_DNA"/>
</dbReference>
<evidence type="ECO:0000256" key="8">
    <source>
        <dbReference type="SAM" id="MobiDB-lite"/>
    </source>
</evidence>
<dbReference type="SUPFAM" id="SSF56112">
    <property type="entry name" value="Protein kinase-like (PK-like)"/>
    <property type="match status" value="1"/>
</dbReference>
<keyword evidence="4" id="KW-0547">Nucleotide-binding</keyword>
<comment type="subcellular location">
    <subcellularLocation>
        <location evidence="1">Nucleus</location>
    </subcellularLocation>
</comment>
<dbReference type="PROSITE" id="PS50011">
    <property type="entry name" value="PROTEIN_KINASE_DOM"/>
    <property type="match status" value="1"/>
</dbReference>
<dbReference type="GO" id="GO:0004674">
    <property type="term" value="F:protein serine/threonine kinase activity"/>
    <property type="evidence" value="ECO:0007669"/>
    <property type="project" value="UniProtKB-KW"/>
</dbReference>
<evidence type="ECO:0000313" key="11">
    <source>
        <dbReference type="Proteomes" id="UP000240830"/>
    </source>
</evidence>
<dbReference type="STRING" id="1246581.A0A2H9TKX2"/>
<dbReference type="SUPFAM" id="SSF48403">
    <property type="entry name" value="Ankyrin repeat"/>
    <property type="match status" value="1"/>
</dbReference>
<feature type="region of interest" description="Disordered" evidence="8">
    <location>
        <begin position="985"/>
        <end position="1008"/>
    </location>
</feature>
<keyword evidence="6" id="KW-0067">ATP-binding</keyword>
<dbReference type="PANTHER" id="PTHR24055">
    <property type="entry name" value="MITOGEN-ACTIVATED PROTEIN KINASE"/>
    <property type="match status" value="1"/>
</dbReference>
<keyword evidence="3" id="KW-0808">Transferase</keyword>
<reference evidence="10 11" key="1">
    <citation type="submission" date="2016-10" db="EMBL/GenBank/DDBJ databases">
        <title>The genome of Paramicrosporidium saccamoebae is the missing link in understanding Cryptomycota and Microsporidia evolution.</title>
        <authorList>
            <person name="Quandt C.A."/>
            <person name="Beaudet D."/>
            <person name="Corsaro D."/>
            <person name="Michel R."/>
            <person name="Corradi N."/>
            <person name="James T."/>
        </authorList>
    </citation>
    <scope>NUCLEOTIDE SEQUENCE [LARGE SCALE GENOMIC DNA]</scope>
    <source>
        <strain evidence="10 11">KSL3</strain>
    </source>
</reference>
<dbReference type="GO" id="GO:0005634">
    <property type="term" value="C:nucleus"/>
    <property type="evidence" value="ECO:0007669"/>
    <property type="project" value="UniProtKB-SubCell"/>
</dbReference>
<evidence type="ECO:0000256" key="2">
    <source>
        <dbReference type="ARBA" id="ARBA00022527"/>
    </source>
</evidence>
<proteinExistence type="predicted"/>
<dbReference type="InterPro" id="IPR011009">
    <property type="entry name" value="Kinase-like_dom_sf"/>
</dbReference>
<evidence type="ECO:0000256" key="4">
    <source>
        <dbReference type="ARBA" id="ARBA00022741"/>
    </source>
</evidence>
<name>A0A2H9TKX2_9FUNG</name>
<keyword evidence="2" id="KW-0723">Serine/threonine-protein kinase</keyword>
<gene>
    <name evidence="10" type="ORF">PSACC_01781</name>
</gene>
<dbReference type="InterPro" id="IPR036770">
    <property type="entry name" value="Ankyrin_rpt-contain_sf"/>
</dbReference>
<keyword evidence="7" id="KW-0539">Nucleus</keyword>
<keyword evidence="11" id="KW-1185">Reference proteome</keyword>
<evidence type="ECO:0000256" key="7">
    <source>
        <dbReference type="ARBA" id="ARBA00023242"/>
    </source>
</evidence>
<dbReference type="FunFam" id="1.10.510.10:FF:000624">
    <property type="entry name" value="Mitogen-activated protein kinase"/>
    <property type="match status" value="1"/>
</dbReference>
<organism evidence="10 11">
    <name type="scientific">Paramicrosporidium saccamoebae</name>
    <dbReference type="NCBI Taxonomy" id="1246581"/>
    <lineage>
        <taxon>Eukaryota</taxon>
        <taxon>Fungi</taxon>
        <taxon>Fungi incertae sedis</taxon>
        <taxon>Cryptomycota</taxon>
        <taxon>Cryptomycota incertae sedis</taxon>
        <taxon>Paramicrosporidium</taxon>
    </lineage>
</organism>
<feature type="domain" description="Protein kinase" evidence="9">
    <location>
        <begin position="1"/>
        <end position="253"/>
    </location>
</feature>
<accession>A0A2H9TKX2</accession>
<protein>
    <submittedName>
        <fullName evidence="10">Mitogen-activated protein kinase</fullName>
    </submittedName>
</protein>
<evidence type="ECO:0000256" key="5">
    <source>
        <dbReference type="ARBA" id="ARBA00022777"/>
    </source>
</evidence>
<dbReference type="Proteomes" id="UP000240830">
    <property type="component" value="Unassembled WGS sequence"/>
</dbReference>
<dbReference type="GO" id="GO:0005524">
    <property type="term" value="F:ATP binding"/>
    <property type="evidence" value="ECO:0007669"/>
    <property type="project" value="UniProtKB-KW"/>
</dbReference>
<evidence type="ECO:0000313" key="10">
    <source>
        <dbReference type="EMBL" id="PJF18386.1"/>
    </source>
</evidence>
<dbReference type="OrthoDB" id="192887at2759"/>
<evidence type="ECO:0000256" key="3">
    <source>
        <dbReference type="ARBA" id="ARBA00022679"/>
    </source>
</evidence>
<evidence type="ECO:0000256" key="6">
    <source>
        <dbReference type="ARBA" id="ARBA00022840"/>
    </source>
</evidence>
<dbReference type="InterPro" id="IPR008271">
    <property type="entry name" value="Ser/Thr_kinase_AS"/>
</dbReference>
<dbReference type="Gene3D" id="3.30.200.20">
    <property type="entry name" value="Phosphorylase Kinase, domain 1"/>
    <property type="match status" value="1"/>
</dbReference>
<feature type="compositionally biased region" description="Polar residues" evidence="8">
    <location>
        <begin position="985"/>
        <end position="999"/>
    </location>
</feature>
<evidence type="ECO:0000259" key="9">
    <source>
        <dbReference type="PROSITE" id="PS50011"/>
    </source>
</evidence>